<dbReference type="InterPro" id="IPR053151">
    <property type="entry name" value="RNase_H-like"/>
</dbReference>
<evidence type="ECO:0000313" key="5">
    <source>
        <dbReference type="Proteomes" id="UP000594638"/>
    </source>
</evidence>
<gene>
    <name evidence="4" type="ORF">OLEA9_A009301</name>
</gene>
<dbReference type="SUPFAM" id="SSF57667">
    <property type="entry name" value="beta-beta-alpha zinc fingers"/>
    <property type="match status" value="1"/>
</dbReference>
<dbReference type="PANTHER" id="PTHR47723">
    <property type="entry name" value="OS05G0353850 PROTEIN"/>
    <property type="match status" value="1"/>
</dbReference>
<dbReference type="Pfam" id="PF03134">
    <property type="entry name" value="TB2_DP1_HVA22"/>
    <property type="match status" value="1"/>
</dbReference>
<dbReference type="GO" id="GO:0004523">
    <property type="term" value="F:RNA-DNA hybrid ribonuclease activity"/>
    <property type="evidence" value="ECO:0007669"/>
    <property type="project" value="InterPro"/>
</dbReference>
<proteinExistence type="predicted"/>
<dbReference type="Gramene" id="OE9A009301T4">
    <property type="protein sequence ID" value="OE9A009301C4"/>
    <property type="gene ID" value="OE9A009301"/>
</dbReference>
<sequence>MGSINFVIIFCQFFNVLAWPSIPLMFPLYASIRAIKCDQESVYQQCLKYWVLFSMATIFECALSKLLVWLYVWPYIKGVATVLLIVPSFAGASYVYTRFVHIAEDSCFRDMLLIPESITIEQNEFSDQASSHTSENGEEESENCVSYELSGMAAKLRNEPGTVSNEVGTIDTDHTMIGVLLQPGCLKKVQREWSCPLCLIITTSAKDLRMHIRGKKHKLKKMEDKQKNAAATKETTISLTKKKANFLTRFNFHNMSGFAALVKRSDRWSVWIKPDFGWTKLNTDGSIDKENAGFGGLFRDYRGNAVCAYVSKYPGDDIFLAELRAIWRGLIVALGLGIKVIWVESDSMSVVKTINKEQPYGPKASSCLKHTWKLLKKFDKSRVSHSWRETNRAADYLAKMDLSGSDVVLWPGDFPCGLSRIIEEDALGTKYYRR</sequence>
<comment type="caution">
    <text evidence="4">The sequence shown here is derived from an EMBL/GenBank/DDBJ whole genome shotgun (WGS) entry which is preliminary data.</text>
</comment>
<dbReference type="AlphaFoldDB" id="A0A8S0TY74"/>
<dbReference type="CDD" id="cd06222">
    <property type="entry name" value="RNase_H_like"/>
    <property type="match status" value="1"/>
</dbReference>
<dbReference type="InterPro" id="IPR004345">
    <property type="entry name" value="TB2_DP1_HVA22"/>
</dbReference>
<dbReference type="InterPro" id="IPR044730">
    <property type="entry name" value="RNase_H-like_dom_plant"/>
</dbReference>
<dbReference type="InterPro" id="IPR013087">
    <property type="entry name" value="Znf_C2H2_type"/>
</dbReference>
<dbReference type="InterPro" id="IPR036397">
    <property type="entry name" value="RNaseH_sf"/>
</dbReference>
<dbReference type="SUPFAM" id="SSF53098">
    <property type="entry name" value="Ribonuclease H-like"/>
    <property type="match status" value="1"/>
</dbReference>
<dbReference type="InterPro" id="IPR002156">
    <property type="entry name" value="RNaseH_domain"/>
</dbReference>
<feature type="domain" description="C2H2-type" evidence="2">
    <location>
        <begin position="193"/>
        <end position="217"/>
    </location>
</feature>
<keyword evidence="5" id="KW-1185">Reference proteome</keyword>
<dbReference type="Pfam" id="PF13456">
    <property type="entry name" value="RVT_3"/>
    <property type="match status" value="1"/>
</dbReference>
<dbReference type="InterPro" id="IPR036236">
    <property type="entry name" value="Znf_C2H2_sf"/>
</dbReference>
<evidence type="ECO:0000313" key="4">
    <source>
        <dbReference type="EMBL" id="CAA3008573.1"/>
    </source>
</evidence>
<feature type="transmembrane region" description="Helical" evidence="1">
    <location>
        <begin position="6"/>
        <end position="29"/>
    </location>
</feature>
<feature type="transmembrane region" description="Helical" evidence="1">
    <location>
        <begin position="78"/>
        <end position="96"/>
    </location>
</feature>
<organism evidence="4 5">
    <name type="scientific">Olea europaea subsp. europaea</name>
    <dbReference type="NCBI Taxonomy" id="158383"/>
    <lineage>
        <taxon>Eukaryota</taxon>
        <taxon>Viridiplantae</taxon>
        <taxon>Streptophyta</taxon>
        <taxon>Embryophyta</taxon>
        <taxon>Tracheophyta</taxon>
        <taxon>Spermatophyta</taxon>
        <taxon>Magnoliopsida</taxon>
        <taxon>eudicotyledons</taxon>
        <taxon>Gunneridae</taxon>
        <taxon>Pentapetalae</taxon>
        <taxon>asterids</taxon>
        <taxon>lamiids</taxon>
        <taxon>Lamiales</taxon>
        <taxon>Oleaceae</taxon>
        <taxon>Oleeae</taxon>
        <taxon>Olea</taxon>
    </lineage>
</organism>
<dbReference type="Pfam" id="PF12874">
    <property type="entry name" value="zf-met"/>
    <property type="match status" value="1"/>
</dbReference>
<feature type="domain" description="RNase H type-1" evidence="3">
    <location>
        <begin position="282"/>
        <end position="400"/>
    </location>
</feature>
<keyword evidence="1" id="KW-0472">Membrane</keyword>
<reference evidence="4 5" key="1">
    <citation type="submission" date="2019-12" db="EMBL/GenBank/DDBJ databases">
        <authorList>
            <person name="Alioto T."/>
            <person name="Alioto T."/>
            <person name="Gomez Garrido J."/>
        </authorList>
    </citation>
    <scope>NUCLEOTIDE SEQUENCE [LARGE SCALE GENOMIC DNA]</scope>
</reference>
<dbReference type="Gene3D" id="3.30.420.10">
    <property type="entry name" value="Ribonuclease H-like superfamily/Ribonuclease H"/>
    <property type="match status" value="1"/>
</dbReference>
<protein>
    <submittedName>
        <fullName evidence="4">Uncharacterized protein LOC111396815 isoform X1</fullName>
    </submittedName>
</protein>
<evidence type="ECO:0000259" key="2">
    <source>
        <dbReference type="Pfam" id="PF12874"/>
    </source>
</evidence>
<dbReference type="PANTHER" id="PTHR47723:SF19">
    <property type="entry name" value="POLYNUCLEOTIDYL TRANSFERASE, RIBONUCLEASE H-LIKE SUPERFAMILY PROTEIN"/>
    <property type="match status" value="1"/>
</dbReference>
<accession>A0A8S0TY74</accession>
<feature type="transmembrane region" description="Helical" evidence="1">
    <location>
        <begin position="49"/>
        <end position="72"/>
    </location>
</feature>
<dbReference type="Proteomes" id="UP000594638">
    <property type="component" value="Unassembled WGS sequence"/>
</dbReference>
<dbReference type="GO" id="GO:0003676">
    <property type="term" value="F:nucleic acid binding"/>
    <property type="evidence" value="ECO:0007669"/>
    <property type="project" value="InterPro"/>
</dbReference>
<name>A0A8S0TY74_OLEEU</name>
<dbReference type="InterPro" id="IPR012337">
    <property type="entry name" value="RNaseH-like_sf"/>
</dbReference>
<dbReference type="EMBL" id="CACTIH010007301">
    <property type="protein sequence ID" value="CAA3008573.1"/>
    <property type="molecule type" value="Genomic_DNA"/>
</dbReference>
<keyword evidence="1" id="KW-0812">Transmembrane</keyword>
<dbReference type="OrthoDB" id="10009287at2759"/>
<evidence type="ECO:0000256" key="1">
    <source>
        <dbReference type="SAM" id="Phobius"/>
    </source>
</evidence>
<evidence type="ECO:0000259" key="3">
    <source>
        <dbReference type="Pfam" id="PF13456"/>
    </source>
</evidence>
<dbReference type="Gene3D" id="3.30.160.60">
    <property type="entry name" value="Classic Zinc Finger"/>
    <property type="match status" value="1"/>
</dbReference>
<keyword evidence="1" id="KW-1133">Transmembrane helix</keyword>